<dbReference type="InterPro" id="IPR002913">
    <property type="entry name" value="START_lipid-bd_dom"/>
</dbReference>
<organism evidence="3 4">
    <name type="scientific">Effrenium voratum</name>
    <dbReference type="NCBI Taxonomy" id="2562239"/>
    <lineage>
        <taxon>Eukaryota</taxon>
        <taxon>Sar</taxon>
        <taxon>Alveolata</taxon>
        <taxon>Dinophyceae</taxon>
        <taxon>Suessiales</taxon>
        <taxon>Symbiodiniaceae</taxon>
        <taxon>Effrenium</taxon>
    </lineage>
</organism>
<dbReference type="GO" id="GO:0008289">
    <property type="term" value="F:lipid binding"/>
    <property type="evidence" value="ECO:0007669"/>
    <property type="project" value="InterPro"/>
</dbReference>
<comment type="caution">
    <text evidence="3">The sequence shown here is derived from an EMBL/GenBank/DDBJ whole genome shotgun (WGS) entry which is preliminary data.</text>
</comment>
<dbReference type="Gene3D" id="3.30.530.20">
    <property type="match status" value="1"/>
</dbReference>
<gene>
    <name evidence="3" type="ORF">EVOR1521_LOCUS8208</name>
</gene>
<dbReference type="Proteomes" id="UP001178507">
    <property type="component" value="Unassembled WGS sequence"/>
</dbReference>
<dbReference type="PROSITE" id="PS50848">
    <property type="entry name" value="START"/>
    <property type="match status" value="1"/>
</dbReference>
<dbReference type="Gene3D" id="3.40.50.720">
    <property type="entry name" value="NAD(P)-binding Rossmann-like Domain"/>
    <property type="match status" value="1"/>
</dbReference>
<keyword evidence="4" id="KW-1185">Reference proteome</keyword>
<dbReference type="PROSITE" id="PS00061">
    <property type="entry name" value="ADH_SHORT"/>
    <property type="match status" value="1"/>
</dbReference>
<name>A0AA36I4W4_9DINO</name>
<protein>
    <recommendedName>
        <fullName evidence="2">START domain-containing protein</fullName>
    </recommendedName>
</protein>
<feature type="compositionally biased region" description="Basic and acidic residues" evidence="1">
    <location>
        <begin position="1062"/>
        <end position="1076"/>
    </location>
</feature>
<dbReference type="InterPro" id="IPR009091">
    <property type="entry name" value="RCC1/BLIP-II"/>
</dbReference>
<feature type="region of interest" description="Disordered" evidence="1">
    <location>
        <begin position="1049"/>
        <end position="1076"/>
    </location>
</feature>
<proteinExistence type="predicted"/>
<dbReference type="SUPFAM" id="SSF50985">
    <property type="entry name" value="RCC1/BLIP-II"/>
    <property type="match status" value="1"/>
</dbReference>
<feature type="domain" description="START" evidence="2">
    <location>
        <begin position="333"/>
        <end position="539"/>
    </location>
</feature>
<dbReference type="Pfam" id="PF01852">
    <property type="entry name" value="START"/>
    <property type="match status" value="1"/>
</dbReference>
<evidence type="ECO:0000256" key="1">
    <source>
        <dbReference type="SAM" id="MobiDB-lite"/>
    </source>
</evidence>
<dbReference type="Gene3D" id="2.130.10.30">
    <property type="entry name" value="Regulator of chromosome condensation 1/beta-lactamase-inhibitor protein II"/>
    <property type="match status" value="2"/>
</dbReference>
<evidence type="ECO:0000259" key="2">
    <source>
        <dbReference type="PROSITE" id="PS50848"/>
    </source>
</evidence>
<dbReference type="PANTHER" id="PTHR43000">
    <property type="entry name" value="DTDP-D-GLUCOSE 4,6-DEHYDRATASE-RELATED"/>
    <property type="match status" value="1"/>
</dbReference>
<dbReference type="CDD" id="cd00177">
    <property type="entry name" value="START"/>
    <property type="match status" value="1"/>
</dbReference>
<dbReference type="SUPFAM" id="SSF51735">
    <property type="entry name" value="NAD(P)-binding Rossmann-fold domains"/>
    <property type="match status" value="1"/>
</dbReference>
<dbReference type="InterPro" id="IPR036291">
    <property type="entry name" value="NAD(P)-bd_dom_sf"/>
</dbReference>
<dbReference type="SUPFAM" id="SSF55961">
    <property type="entry name" value="Bet v1-like"/>
    <property type="match status" value="1"/>
</dbReference>
<dbReference type="Pfam" id="PF16363">
    <property type="entry name" value="GDP_Man_Dehyd"/>
    <property type="match status" value="1"/>
</dbReference>
<dbReference type="InterPro" id="IPR016040">
    <property type="entry name" value="NAD(P)-bd_dom"/>
</dbReference>
<evidence type="ECO:0000313" key="3">
    <source>
        <dbReference type="EMBL" id="CAJ1380200.1"/>
    </source>
</evidence>
<dbReference type="EMBL" id="CAUJNA010000691">
    <property type="protein sequence ID" value="CAJ1380200.1"/>
    <property type="molecule type" value="Genomic_DNA"/>
</dbReference>
<evidence type="ECO:0000313" key="4">
    <source>
        <dbReference type="Proteomes" id="UP001178507"/>
    </source>
</evidence>
<accession>A0AA36I4W4</accession>
<sequence>MLGSHVAEALLERGYEVHGVVRPRSNLRNVASFQAQLHTAELTDPWRVLRLLDRLRPDVVFHFAAQAFNSLSFEQPAETLTTNLMSTLHLLEAVRQLGLSTRLVVAGSSTVYGASTEEWDGPVPEEAPMQPVSPYGVSKAATEMLALSYARAHNLHVVVVRFFIHLAPRGVESLALHDFARQVAMVERGLLPPVLRHGDLSTRRDITDIVDSAPVVVCLGEVAAKGTVVNLGSNVSYSMQHLLNELVRLSPSWGNQSDSPGLRLELDKSRLRAYDEKVVMADIRKVQKLTGWVPQPDMPLLLQMLLDYWRHEIEFRFPEKANDETTAELCVDLDPDSPQVQEVAVQCISCILCLNDNATLRWERLLCDKGFDMWVEFGLSHTASVTRLKLQAVVERSPRACFELLRDARKRPEFDAGCLEVSDVEPCGESAELVRMVYAAPGGDGSKKQEILVLRSHEADEEHQTFVVCTRSVRCSNRPPREGMQRGEVLPSGYIITAVADTDGKHSNITFLGQFSHFSMQPGQTSEMLEEPDLVEGGLLRQDNAQSSAGPAVLTGKSLPNWTTRMMLTDEYTSFVVRYDEKVSEVKAKAGIALGLVILNLIKDTGDNVLEYLTVREAGIKDQDILAAQAAEEVRIFTNSGAFAHLDDGRVLTWGDALGGGDSRCVQVALEGVVNIFSTDTAFAALKSNGRVVTWGSPEAGGDCSHVESQLQDVTQLVGNHHAFAALKSNGGVVVWGDGSSGGDPGAAREHLQTGVQRLCCSGGAFAALKTDGRVVCWGCPARGGETRYVYDQLQRDVSRITANEHAFAAVRRDGTLVCWGDPAKGGDCSAVLPRLKQGMLRAGRGFTPCLVNRRICPNSVAFAALLEDDSVIAWGAPSGGGSTREVKAQLRSKVIRLYATREAFSALKESGNVISWGKESDGGDILARPEDRGEVDRIYCTSHAFAALGRREGRVCCWGDQEYGGDCSAVASELVGVYHICGTSYAFAALRHDGRVVTWGHPDYGGEPGSCQPQLEQEVLRLFATRHAFAAVKRDGSIITWGGREKLREAAAPPSRSASRSRPDRERGEAWRMRT</sequence>
<reference evidence="3" key="1">
    <citation type="submission" date="2023-08" db="EMBL/GenBank/DDBJ databases">
        <authorList>
            <person name="Chen Y."/>
            <person name="Shah S."/>
            <person name="Dougan E. K."/>
            <person name="Thang M."/>
            <person name="Chan C."/>
        </authorList>
    </citation>
    <scope>NUCLEOTIDE SEQUENCE</scope>
</reference>
<feature type="compositionally biased region" description="Low complexity" evidence="1">
    <location>
        <begin position="1051"/>
        <end position="1061"/>
    </location>
</feature>
<dbReference type="InterPro" id="IPR020904">
    <property type="entry name" value="Sc_DH/Rdtase_CS"/>
</dbReference>
<dbReference type="AlphaFoldDB" id="A0AA36I4W4"/>
<dbReference type="InterPro" id="IPR023393">
    <property type="entry name" value="START-like_dom_sf"/>
</dbReference>
<dbReference type="Gene3D" id="3.90.25.10">
    <property type="entry name" value="UDP-galactose 4-epimerase, domain 1"/>
    <property type="match status" value="1"/>
</dbReference>